<organism evidence="3 4">
    <name type="scientific">Microbispora rosea</name>
    <dbReference type="NCBI Taxonomy" id="58117"/>
    <lineage>
        <taxon>Bacteria</taxon>
        <taxon>Bacillati</taxon>
        <taxon>Actinomycetota</taxon>
        <taxon>Actinomycetes</taxon>
        <taxon>Streptosporangiales</taxon>
        <taxon>Streptosporangiaceae</taxon>
        <taxon>Microbispora</taxon>
    </lineage>
</organism>
<dbReference type="Gene3D" id="3.40.50.300">
    <property type="entry name" value="P-loop containing nucleotide triphosphate hydrolases"/>
    <property type="match status" value="2"/>
</dbReference>
<dbReference type="InterPro" id="IPR053137">
    <property type="entry name" value="NLR-like"/>
</dbReference>
<dbReference type="InterPro" id="IPR027417">
    <property type="entry name" value="P-loop_NTPase"/>
</dbReference>
<dbReference type="RefSeq" id="WP_076436400.1">
    <property type="nucleotide sequence ID" value="NZ_FTNI01000013.1"/>
</dbReference>
<feature type="domain" description="DUF7779" evidence="2">
    <location>
        <begin position="724"/>
        <end position="811"/>
    </location>
</feature>
<dbReference type="GO" id="GO:0007165">
    <property type="term" value="P:signal transduction"/>
    <property type="evidence" value="ECO:0007669"/>
    <property type="project" value="InterPro"/>
</dbReference>
<dbReference type="InterPro" id="IPR035897">
    <property type="entry name" value="Toll_tir_struct_dom_sf"/>
</dbReference>
<keyword evidence="3" id="KW-0282">Flagellum</keyword>
<proteinExistence type="predicted"/>
<keyword evidence="3" id="KW-0969">Cilium</keyword>
<evidence type="ECO:0000313" key="4">
    <source>
        <dbReference type="Proteomes" id="UP000186096"/>
    </source>
</evidence>
<dbReference type="Pfam" id="PF13424">
    <property type="entry name" value="TPR_12"/>
    <property type="match status" value="3"/>
</dbReference>
<dbReference type="STRING" id="58117.SAMN05421833_11310"/>
<dbReference type="SUPFAM" id="SSF52200">
    <property type="entry name" value="Toll/Interleukin receptor TIR domain"/>
    <property type="match status" value="1"/>
</dbReference>
<accession>A0A1N7CZ56</accession>
<dbReference type="NCBIfam" id="NF047398">
    <property type="entry name" value="AAA_KGGVGR"/>
    <property type="match status" value="1"/>
</dbReference>
<protein>
    <submittedName>
        <fullName evidence="3">MinD-like ATPase involved in chromosome partitioning or flagellar assembly</fullName>
    </submittedName>
</protein>
<dbReference type="OrthoDB" id="580767at2"/>
<dbReference type="NCBIfam" id="NF040586">
    <property type="entry name" value="FxSxx_TPR"/>
    <property type="match status" value="1"/>
</dbReference>
<dbReference type="EMBL" id="FTNI01000013">
    <property type="protein sequence ID" value="SIR68745.1"/>
    <property type="molecule type" value="Genomic_DNA"/>
</dbReference>
<keyword evidence="3" id="KW-0966">Cell projection</keyword>
<dbReference type="Gene3D" id="1.25.40.10">
    <property type="entry name" value="Tetratricopeptide repeat domain"/>
    <property type="match status" value="2"/>
</dbReference>
<dbReference type="PANTHER" id="PTHR46082:SF6">
    <property type="entry name" value="AAA+ ATPASE DOMAIN-CONTAINING PROTEIN-RELATED"/>
    <property type="match status" value="1"/>
</dbReference>
<dbReference type="Pfam" id="PF13374">
    <property type="entry name" value="TPR_10"/>
    <property type="match status" value="1"/>
</dbReference>
<evidence type="ECO:0000313" key="3">
    <source>
        <dbReference type="EMBL" id="SIR68745.1"/>
    </source>
</evidence>
<dbReference type="PANTHER" id="PTHR46082">
    <property type="entry name" value="ATP/GTP-BINDING PROTEIN-RELATED"/>
    <property type="match status" value="1"/>
</dbReference>
<gene>
    <name evidence="3" type="ORF">SAMN05421833_11310</name>
</gene>
<evidence type="ECO:0000259" key="1">
    <source>
        <dbReference type="Pfam" id="PF13676"/>
    </source>
</evidence>
<evidence type="ECO:0000259" key="2">
    <source>
        <dbReference type="Pfam" id="PF25000"/>
    </source>
</evidence>
<sequence>MNDVHDGRVVTFYSYKGGTGRTMALANTAWVLASSGLRVLVVDWDLESPGLHKFFHPFLDSSVFTATPGVIDIISNYMWAAVRPRERTADWHLEYARVVPHAVSLDWEFPGDGTLDYVSAGQQNRDYSSLVSTFDWDNFYERLGGGKFLDALRADMKRNYDYALIDSRTGLSDIADICTIQLPDILVDCFTMSDQSIEGASKVARYIDDLYHERNIRILPVPMRIDDGEKEKLDAGRLMARTMFDRFPQGFTAEQANQYWGAVEIPYKRFYAFEETLAAFGDTPGSPTSLLAAYERLTAAISEGRVTSLPPLDEHVRTRWLDAFTRRQPSQPADVFLSYAPEDRMWADWIGGVLERAGCRVTPRALGSASHADISEPSRAMVVLSAAYTRSPQGREVVERLSAIDPTASSGGLTLVRVSEVRLVPPFAEVPLVDLVRMGAEPAAEAVLRTVGRQDAEQLAGPSQAGARFPGSVPPVWNVQARNAAFTGRGMALESLRDQLVGGNQAVVLPQALYGLGGVGKTQIALEYAHRFMADYDLVWWIPAEQPELINPALAELAIRLGIRVGDNVVEAAEAAREALRRGQPYSRWLLIFDNAGDPEEVRGYLPGGSGHVLVTSRNQSWSTVAAPLEVDVFSREESLEHLLRRVPKLKPQDALGVAEALGYLPLAVEQAAAWLGETGMSAAEYIEQVQTQAAELLATNPPAGYPQPVAATWNISLGQLRERAPAAVRMLQLCAFFSPDPISMTLLYSDEMMRSLLPHDGSLRGEKLMLHRLIREISRFALAKVDPGSNTIQVHRLVQAVIKSQMTAEEVDSTSHEVHHILVGARPRLGEVDDPENWPAYDLIWPHLLPSDAENCVEEETRQLLTERVRYLWKRGEFANALQLGQRLADYWEGQFGRDERQRLHLLFNIANVLRSEGKSREARELDEWVWNRQNDILGPSHPHTLMTTGSLAADLRALGEFDRALEMDKQTYERWQELYGEDNPRALAAANNLAVSYRLVGDCYSALDLDKETLERRLTVLGQAHPYTLFSQANLARDMREAGRFRESVDLLRATLELYRESLGDDFLDTLRTAKSLAVSLRKAGQQHDAWLIAQQAHERYQRLYPSSPEATAAALEFACCLSALDDKPGARNLARNILGSYRSSLGGEHPFTLATANNLMTYLRGTRELSDAYALGVRTLDALRRKLGPAHPFTLSCMVNVANCAADMGRLEEAQALERDALDRLRDTLRPEHPDALAAQANLAISLRAAEQTGEAERLMEGALEVMRRVLGENHPNVVAALSWRRLNRDLEPQPT</sequence>
<reference evidence="4" key="1">
    <citation type="submission" date="2017-01" db="EMBL/GenBank/DDBJ databases">
        <authorList>
            <person name="Varghese N."/>
            <person name="Submissions S."/>
        </authorList>
    </citation>
    <scope>NUCLEOTIDE SEQUENCE [LARGE SCALE GENOMIC DNA]</scope>
    <source>
        <strain evidence="4">ATCC 12950</strain>
    </source>
</reference>
<dbReference type="InterPro" id="IPR056681">
    <property type="entry name" value="DUF7779"/>
</dbReference>
<dbReference type="InterPro" id="IPR000157">
    <property type="entry name" value="TIR_dom"/>
</dbReference>
<dbReference type="Pfam" id="PF13676">
    <property type="entry name" value="TIR_2"/>
    <property type="match status" value="1"/>
</dbReference>
<dbReference type="Pfam" id="PF25000">
    <property type="entry name" value="DUF7779"/>
    <property type="match status" value="1"/>
</dbReference>
<name>A0A1N7CZ56_9ACTN</name>
<dbReference type="Proteomes" id="UP000186096">
    <property type="component" value="Unassembled WGS sequence"/>
</dbReference>
<dbReference type="SUPFAM" id="SSF48452">
    <property type="entry name" value="TPR-like"/>
    <property type="match status" value="4"/>
</dbReference>
<dbReference type="SUPFAM" id="SSF52540">
    <property type="entry name" value="P-loop containing nucleoside triphosphate hydrolases"/>
    <property type="match status" value="2"/>
</dbReference>
<dbReference type="InterPro" id="IPR011990">
    <property type="entry name" value="TPR-like_helical_dom_sf"/>
</dbReference>
<keyword evidence="4" id="KW-1185">Reference proteome</keyword>
<feature type="domain" description="TIR" evidence="1">
    <location>
        <begin position="335"/>
        <end position="438"/>
    </location>
</feature>